<proteinExistence type="predicted"/>
<dbReference type="InterPro" id="IPR036097">
    <property type="entry name" value="HisK_dim/P_sf"/>
</dbReference>
<dbReference type="Pfam" id="PF00512">
    <property type="entry name" value="HisKA"/>
    <property type="match status" value="1"/>
</dbReference>
<accession>A0A7W8L4Y1</accession>
<dbReference type="Pfam" id="PF02518">
    <property type="entry name" value="HATPase_c"/>
    <property type="match status" value="1"/>
</dbReference>
<dbReference type="InterPro" id="IPR003661">
    <property type="entry name" value="HisK_dim/P_dom"/>
</dbReference>
<dbReference type="EC" id="2.7.13.3" evidence="2"/>
<evidence type="ECO:0000256" key="1">
    <source>
        <dbReference type="ARBA" id="ARBA00000085"/>
    </source>
</evidence>
<feature type="domain" description="Response regulatory" evidence="9">
    <location>
        <begin position="424"/>
        <end position="538"/>
    </location>
</feature>
<reference evidence="10 11" key="1">
    <citation type="submission" date="2020-08" db="EMBL/GenBank/DDBJ databases">
        <title>Genomic Encyclopedia of Type Strains, Phase IV (KMG-V): Genome sequencing to study the core and pangenomes of soil and plant-associated prokaryotes.</title>
        <authorList>
            <person name="Whitman W."/>
        </authorList>
    </citation>
    <scope>NUCLEOTIDE SEQUENCE [LARGE SCALE GENOMIC DNA]</scope>
    <source>
        <strain evidence="10 11">JPY162</strain>
    </source>
</reference>
<evidence type="ECO:0000259" key="9">
    <source>
        <dbReference type="PROSITE" id="PS50110"/>
    </source>
</evidence>
<evidence type="ECO:0000256" key="5">
    <source>
        <dbReference type="ARBA" id="ARBA00022777"/>
    </source>
</evidence>
<dbReference type="SMART" id="SM00448">
    <property type="entry name" value="REC"/>
    <property type="match status" value="1"/>
</dbReference>
<dbReference type="PRINTS" id="PR00344">
    <property type="entry name" value="BCTRLSENSOR"/>
</dbReference>
<dbReference type="PROSITE" id="PS50110">
    <property type="entry name" value="RESPONSE_REGULATORY"/>
    <property type="match status" value="1"/>
</dbReference>
<dbReference type="CDD" id="cd00075">
    <property type="entry name" value="HATPase"/>
    <property type="match status" value="1"/>
</dbReference>
<keyword evidence="4" id="KW-0808">Transferase</keyword>
<comment type="caution">
    <text evidence="10">The sequence shown here is derived from an EMBL/GenBank/DDBJ whole genome shotgun (WGS) entry which is preliminary data.</text>
</comment>
<dbReference type="Gene3D" id="3.30.450.40">
    <property type="match status" value="1"/>
</dbReference>
<dbReference type="InterPro" id="IPR001789">
    <property type="entry name" value="Sig_transdc_resp-reg_receiver"/>
</dbReference>
<dbReference type="Proteomes" id="UP000592820">
    <property type="component" value="Unassembled WGS sequence"/>
</dbReference>
<dbReference type="SUPFAM" id="SSF55874">
    <property type="entry name" value="ATPase domain of HSP90 chaperone/DNA topoisomerase II/histidine kinase"/>
    <property type="match status" value="1"/>
</dbReference>
<dbReference type="InterPro" id="IPR004358">
    <property type="entry name" value="Sig_transdc_His_kin-like_C"/>
</dbReference>
<evidence type="ECO:0000259" key="8">
    <source>
        <dbReference type="PROSITE" id="PS50109"/>
    </source>
</evidence>
<sequence length="545" mass="59567">MEVVYPANERTRLRQLHSFRILDTPAEPSFDAITHLAAVSLHVPIALIHFIDETRQWCKSAHGTQPRTVSRRGSLCAHALMTGDLLVVPDATKDERFRDHPQVVGEPRVAFYAGAVLKTSKGIDLGTLCVVDRKAHRLTDDEQRALRTLADCVVTCLEERLASRRLSEARSRLETARRNRDEFLAMLAHELRAPLAPIHTAAEVLERAEATPAQRSWAEQILRRHVRYMSQIVDDLLSTSLVARGAVALTLEPVRLWALVDRAAELSEEAVQKGGHTLSIDVSEALYVDADTTQCPLIIAHLLKNAATYTPAGGRIDVSVNAGETEVALRVRDNGIGIAAADLEEIFELFRQTWRSLARSPGGMGLGLTRARRLAELHGGTLVARSDGLGCGSEFTLTLRRTTPTSIPVVAEGEPVSAAAPPMSILVVDDNRDTADAIALYFELSGHETRVAYRAAEALASVANWTPDVVLSDIGLPDVDGYELVRALRKLKHLQATTFVAITGYADDRAAALEAGFDAHMPKPADAGRLEQFLIKRRAGNSRSQ</sequence>
<keyword evidence="7" id="KW-0175">Coiled coil</keyword>
<dbReference type="InterPro" id="IPR003594">
    <property type="entry name" value="HATPase_dom"/>
</dbReference>
<keyword evidence="5 10" id="KW-0418">Kinase</keyword>
<dbReference type="PANTHER" id="PTHR43547:SF2">
    <property type="entry name" value="HYBRID SIGNAL TRANSDUCTION HISTIDINE KINASE C"/>
    <property type="match status" value="1"/>
</dbReference>
<feature type="coiled-coil region" evidence="7">
    <location>
        <begin position="159"/>
        <end position="186"/>
    </location>
</feature>
<dbReference type="SUPFAM" id="SSF52172">
    <property type="entry name" value="CheY-like"/>
    <property type="match status" value="1"/>
</dbReference>
<dbReference type="Pfam" id="PF01590">
    <property type="entry name" value="GAF"/>
    <property type="match status" value="1"/>
</dbReference>
<evidence type="ECO:0000256" key="3">
    <source>
        <dbReference type="ARBA" id="ARBA00022553"/>
    </source>
</evidence>
<evidence type="ECO:0000313" key="10">
    <source>
        <dbReference type="EMBL" id="MBB5399084.1"/>
    </source>
</evidence>
<dbReference type="InterPro" id="IPR029016">
    <property type="entry name" value="GAF-like_dom_sf"/>
</dbReference>
<dbReference type="PANTHER" id="PTHR43547">
    <property type="entry name" value="TWO-COMPONENT HISTIDINE KINASE"/>
    <property type="match status" value="1"/>
</dbReference>
<gene>
    <name evidence="10" type="ORF">HDG41_001123</name>
</gene>
<dbReference type="Gene3D" id="3.30.565.10">
    <property type="entry name" value="Histidine kinase-like ATPase, C-terminal domain"/>
    <property type="match status" value="1"/>
</dbReference>
<name>A0A7W8L4Y1_9BURK</name>
<evidence type="ECO:0000256" key="7">
    <source>
        <dbReference type="SAM" id="Coils"/>
    </source>
</evidence>
<dbReference type="SMART" id="SM00387">
    <property type="entry name" value="HATPase_c"/>
    <property type="match status" value="1"/>
</dbReference>
<dbReference type="Pfam" id="PF00072">
    <property type="entry name" value="Response_reg"/>
    <property type="match status" value="1"/>
</dbReference>
<dbReference type="CDD" id="cd00082">
    <property type="entry name" value="HisKA"/>
    <property type="match status" value="1"/>
</dbReference>
<dbReference type="InterPro" id="IPR011006">
    <property type="entry name" value="CheY-like_superfamily"/>
</dbReference>
<dbReference type="InterPro" id="IPR005467">
    <property type="entry name" value="His_kinase_dom"/>
</dbReference>
<dbReference type="InterPro" id="IPR003018">
    <property type="entry name" value="GAF"/>
</dbReference>
<dbReference type="SMART" id="SM00065">
    <property type="entry name" value="GAF"/>
    <property type="match status" value="1"/>
</dbReference>
<dbReference type="PROSITE" id="PS50109">
    <property type="entry name" value="HIS_KIN"/>
    <property type="match status" value="1"/>
</dbReference>
<feature type="modified residue" description="4-aspartylphosphate" evidence="6">
    <location>
        <position position="473"/>
    </location>
</feature>
<dbReference type="EMBL" id="JACHDE010000002">
    <property type="protein sequence ID" value="MBB5399084.1"/>
    <property type="molecule type" value="Genomic_DNA"/>
</dbReference>
<protein>
    <recommendedName>
        <fullName evidence="2">histidine kinase</fullName>
        <ecNumber evidence="2">2.7.13.3</ecNumber>
    </recommendedName>
</protein>
<dbReference type="InterPro" id="IPR036890">
    <property type="entry name" value="HATPase_C_sf"/>
</dbReference>
<dbReference type="SMART" id="SM00388">
    <property type="entry name" value="HisKA"/>
    <property type="match status" value="1"/>
</dbReference>
<dbReference type="Gene3D" id="3.40.50.2300">
    <property type="match status" value="1"/>
</dbReference>
<dbReference type="AlphaFoldDB" id="A0A7W8L4Y1"/>
<dbReference type="CDD" id="cd17580">
    <property type="entry name" value="REC_2_DhkD-like"/>
    <property type="match status" value="1"/>
</dbReference>
<evidence type="ECO:0000256" key="4">
    <source>
        <dbReference type="ARBA" id="ARBA00022679"/>
    </source>
</evidence>
<comment type="catalytic activity">
    <reaction evidence="1">
        <text>ATP + protein L-histidine = ADP + protein N-phospho-L-histidine.</text>
        <dbReference type="EC" id="2.7.13.3"/>
    </reaction>
</comment>
<evidence type="ECO:0000256" key="6">
    <source>
        <dbReference type="PROSITE-ProRule" id="PRU00169"/>
    </source>
</evidence>
<organism evidence="10 11">
    <name type="scientific">Paraburkholderia youngii</name>
    <dbReference type="NCBI Taxonomy" id="2782701"/>
    <lineage>
        <taxon>Bacteria</taxon>
        <taxon>Pseudomonadati</taxon>
        <taxon>Pseudomonadota</taxon>
        <taxon>Betaproteobacteria</taxon>
        <taxon>Burkholderiales</taxon>
        <taxon>Burkholderiaceae</taxon>
        <taxon>Paraburkholderia</taxon>
    </lineage>
</organism>
<feature type="domain" description="Histidine kinase" evidence="8">
    <location>
        <begin position="186"/>
        <end position="403"/>
    </location>
</feature>
<dbReference type="SUPFAM" id="SSF55781">
    <property type="entry name" value="GAF domain-like"/>
    <property type="match status" value="1"/>
</dbReference>
<evidence type="ECO:0000256" key="2">
    <source>
        <dbReference type="ARBA" id="ARBA00012438"/>
    </source>
</evidence>
<evidence type="ECO:0000313" key="11">
    <source>
        <dbReference type="Proteomes" id="UP000592820"/>
    </source>
</evidence>
<dbReference type="Gene3D" id="1.10.287.130">
    <property type="match status" value="1"/>
</dbReference>
<keyword evidence="3 6" id="KW-0597">Phosphoprotein</keyword>
<dbReference type="GO" id="GO:0000155">
    <property type="term" value="F:phosphorelay sensor kinase activity"/>
    <property type="evidence" value="ECO:0007669"/>
    <property type="project" value="InterPro"/>
</dbReference>
<dbReference type="RefSeq" id="WP_184225517.1">
    <property type="nucleotide sequence ID" value="NZ_JACHDE010000002.1"/>
</dbReference>
<dbReference type="SUPFAM" id="SSF47384">
    <property type="entry name" value="Homodimeric domain of signal transducing histidine kinase"/>
    <property type="match status" value="1"/>
</dbReference>